<dbReference type="InterPro" id="IPR018490">
    <property type="entry name" value="cNMP-bd_dom_sf"/>
</dbReference>
<dbReference type="Gene3D" id="1.10.3210.10">
    <property type="entry name" value="Hypothetical protein af1432"/>
    <property type="match status" value="1"/>
</dbReference>
<dbReference type="PANTHER" id="PTHR33525:SF4">
    <property type="entry name" value="CYCLIC DI-GMP PHOSPHODIESTERASE CDGJ"/>
    <property type="match status" value="1"/>
</dbReference>
<proteinExistence type="predicted"/>
<gene>
    <name evidence="2" type="ORF">CLV44_10443</name>
</gene>
<reference evidence="2 3" key="1">
    <citation type="submission" date="2018-03" db="EMBL/GenBank/DDBJ databases">
        <title>Genomic Encyclopedia of Archaeal and Bacterial Type Strains, Phase II (KMG-II): from individual species to whole genera.</title>
        <authorList>
            <person name="Goeker M."/>
        </authorList>
    </citation>
    <scope>NUCLEOTIDE SEQUENCE [LARGE SCALE GENOMIC DNA]</scope>
    <source>
        <strain evidence="2 3">DSM 17586</strain>
    </source>
</reference>
<dbReference type="PANTHER" id="PTHR33525">
    <property type="match status" value="1"/>
</dbReference>
<evidence type="ECO:0000259" key="1">
    <source>
        <dbReference type="PROSITE" id="PS51833"/>
    </source>
</evidence>
<evidence type="ECO:0000313" key="3">
    <source>
        <dbReference type="Proteomes" id="UP000242133"/>
    </source>
</evidence>
<dbReference type="PROSITE" id="PS51833">
    <property type="entry name" value="HDOD"/>
    <property type="match status" value="1"/>
</dbReference>
<dbReference type="Pfam" id="PF08668">
    <property type="entry name" value="HDOD"/>
    <property type="match status" value="1"/>
</dbReference>
<accession>A0A2P8F141</accession>
<dbReference type="Gene3D" id="2.60.120.10">
    <property type="entry name" value="Jelly Rolls"/>
    <property type="match status" value="1"/>
</dbReference>
<dbReference type="AlphaFoldDB" id="A0A2P8F141"/>
<dbReference type="SUPFAM" id="SSF51206">
    <property type="entry name" value="cAMP-binding domain-like"/>
    <property type="match status" value="1"/>
</dbReference>
<sequence length="444" mass="48759">MIDIWKRGVGRSAEVASKAKDNGLGLTDAAMVELINLAASVRFEAGACLLQQTPELARALVLFRSGDVSVEKTGRTPLLLSSGDVLNDLTALLPSASASDCMLKALSEGQLFYVSRAQFAQLREQTQLVLLQRAYGCAARLSSRLAVELEQTSGCLAQLAGRHYNESQRLAVGLDEDESLRSVIGRIPRLPVSSLDLLQCLLDEDSTRAQIVDLVRQDPAMTATLLKALNSPGYSFDKKITDLSHAVTLLGFEGVYQVIMAETLRKSLPDSEVFRTSYQRALALSYIVFALAQATAKGRPAEMATIALLHDIGRLVLAVWQRQQPASRALIRRVPSGLPGSLLLRDWLLPEAVWQVIALQHYPMSMPPEQLPAAWREPVALLHVASWMLDQRQGRSGEAPFVEAYLAQLGMPSVPVEQLWQQKVAPLLRQRRNALPASLRKLID</sequence>
<protein>
    <submittedName>
        <fullName evidence="2">HDOD domain-containing protein</fullName>
    </submittedName>
</protein>
<dbReference type="InterPro" id="IPR052340">
    <property type="entry name" value="RNase_Y/CdgJ"/>
</dbReference>
<organism evidence="2 3">
    <name type="scientific">Marinobacterium halophilum</name>
    <dbReference type="NCBI Taxonomy" id="267374"/>
    <lineage>
        <taxon>Bacteria</taxon>
        <taxon>Pseudomonadati</taxon>
        <taxon>Pseudomonadota</taxon>
        <taxon>Gammaproteobacteria</taxon>
        <taxon>Oceanospirillales</taxon>
        <taxon>Oceanospirillaceae</taxon>
        <taxon>Marinobacterium</taxon>
    </lineage>
</organism>
<feature type="domain" description="HDOD" evidence="1">
    <location>
        <begin position="187"/>
        <end position="363"/>
    </location>
</feature>
<keyword evidence="3" id="KW-1185">Reference proteome</keyword>
<dbReference type="InterPro" id="IPR014710">
    <property type="entry name" value="RmlC-like_jellyroll"/>
</dbReference>
<dbReference type="SUPFAM" id="SSF109604">
    <property type="entry name" value="HD-domain/PDEase-like"/>
    <property type="match status" value="1"/>
</dbReference>
<dbReference type="InterPro" id="IPR013976">
    <property type="entry name" value="HDOD"/>
</dbReference>
<dbReference type="Proteomes" id="UP000242133">
    <property type="component" value="Unassembled WGS sequence"/>
</dbReference>
<comment type="caution">
    <text evidence="2">The sequence shown here is derived from an EMBL/GenBank/DDBJ whole genome shotgun (WGS) entry which is preliminary data.</text>
</comment>
<dbReference type="RefSeq" id="WP_106590775.1">
    <property type="nucleotide sequence ID" value="NZ_PYGI01000004.1"/>
</dbReference>
<evidence type="ECO:0000313" key="2">
    <source>
        <dbReference type="EMBL" id="PSL15432.1"/>
    </source>
</evidence>
<dbReference type="EMBL" id="PYGI01000004">
    <property type="protein sequence ID" value="PSL15432.1"/>
    <property type="molecule type" value="Genomic_DNA"/>
</dbReference>
<dbReference type="OrthoDB" id="6112364at2"/>
<name>A0A2P8F141_9GAMM</name>